<dbReference type="KEGG" id="ath:AT1G29005"/>
<dbReference type="GeneID" id="28717276"/>
<protein>
    <submittedName>
        <fullName evidence="2">Reverse transcriptase zinc-binding protein</fullName>
    </submittedName>
</protein>
<dbReference type="Araport" id="AT1G29005"/>
<evidence type="ECO:0000313" key="1">
    <source>
        <dbReference type="Araport" id="AT1G29005"/>
    </source>
</evidence>
<reference evidence="2 3" key="1">
    <citation type="journal article" date="2000" name="Nature">
        <title>Sequence and analysis of chromosome 1 of the plant Arabidopsis thaliana.</title>
        <authorList>
            <person name="Theologis A."/>
            <person name="Ecker J.R."/>
            <person name="Palm C.J."/>
            <person name="Federspiel N.A."/>
            <person name="Kaul S."/>
            <person name="White O."/>
            <person name="Alonso J."/>
            <person name="Altafi H."/>
            <person name="Araujo R."/>
            <person name="Bowman C.L."/>
            <person name="Brooks S.Y."/>
            <person name="Buehler E."/>
            <person name="Chan A."/>
            <person name="Chao Q."/>
            <person name="Chen H."/>
            <person name="Cheuk R.F."/>
            <person name="Chin C.W."/>
            <person name="Chung M.K."/>
            <person name="Conn L."/>
            <person name="Conway A.B."/>
            <person name="Conway A.R."/>
            <person name="Creasy T.H."/>
            <person name="Dewar K."/>
            <person name="Dunn P."/>
            <person name="Etgu P."/>
            <person name="Feldblyum T.V."/>
            <person name="Feng J."/>
            <person name="Fong B."/>
            <person name="Fujii C.Y."/>
            <person name="Gill J.E."/>
            <person name="Goldsmith A.D."/>
            <person name="Haas B."/>
            <person name="Hansen N.F."/>
            <person name="Hughes B."/>
            <person name="Huizar L."/>
            <person name="Hunter J.L."/>
            <person name="Jenkins J."/>
            <person name="Johnson-Hopson C."/>
            <person name="Khan S."/>
            <person name="Khaykin E."/>
            <person name="Kim C.J."/>
            <person name="Koo H.L."/>
            <person name="Kremenetskaia I."/>
            <person name="Kurtz D.B."/>
            <person name="Kwan A."/>
            <person name="Lam B."/>
            <person name="Langin-Hooper S."/>
            <person name="Lee A."/>
            <person name="Lee J.M."/>
            <person name="Lenz C.A."/>
            <person name="Li J.H."/>
            <person name="Li Y."/>
            <person name="Lin X."/>
            <person name="Liu S.X."/>
            <person name="Liu Z.A."/>
            <person name="Luros J.S."/>
            <person name="Maiti R."/>
            <person name="Marziali A."/>
            <person name="Militscher J."/>
            <person name="Miranda M."/>
            <person name="Nguyen M."/>
            <person name="Nierman W.C."/>
            <person name="Osborne B.I."/>
            <person name="Pai G."/>
            <person name="Peterson J."/>
            <person name="Pham P.K."/>
            <person name="Rizzo M."/>
            <person name="Rooney T."/>
            <person name="Rowley D."/>
            <person name="Sakano H."/>
            <person name="Salzberg S.L."/>
            <person name="Schwartz J.R."/>
            <person name="Shinn P."/>
            <person name="Southwick A.M."/>
            <person name="Sun H."/>
            <person name="Tallon L.J."/>
            <person name="Tambunga G."/>
            <person name="Toriumi M.J."/>
            <person name="Town C.D."/>
            <person name="Utterback T."/>
            <person name="Van Aken S."/>
            <person name="Vaysberg M."/>
            <person name="Vysotskaia V.S."/>
            <person name="Walker M."/>
            <person name="Wu D."/>
            <person name="Yu G."/>
            <person name="Fraser C.M."/>
            <person name="Venter J.C."/>
            <person name="Davis R.W."/>
        </authorList>
    </citation>
    <scope>NUCLEOTIDE SEQUENCE [LARGE SCALE GENOMIC DNA]</scope>
    <source>
        <strain evidence="3">cv. Columbia</strain>
    </source>
</reference>
<reference evidence="3" key="2">
    <citation type="journal article" date="2017" name="Plant J.">
        <title>Araport11: a complete reannotation of the Arabidopsis thaliana reference genome.</title>
        <authorList>
            <person name="Cheng C.Y."/>
            <person name="Krishnakumar V."/>
            <person name="Chan A.P."/>
            <person name="Thibaud-Nissen F."/>
            <person name="Schobel S."/>
            <person name="Town C.D."/>
        </authorList>
    </citation>
    <scope>GENOME REANNOTATION</scope>
    <source>
        <strain evidence="3">cv. Columbia</strain>
    </source>
</reference>
<dbReference type="TAIR" id="AT1G29005"/>
<proteinExistence type="predicted"/>
<evidence type="ECO:0000313" key="3">
    <source>
        <dbReference type="Proteomes" id="UP000006548"/>
    </source>
</evidence>
<accession>A0A1P8ANS6</accession>
<evidence type="ECO:0000313" key="2">
    <source>
        <dbReference type="EMBL" id="ANM58288.1"/>
    </source>
</evidence>
<dbReference type="GO" id="GO:0003964">
    <property type="term" value="F:RNA-directed DNA polymerase activity"/>
    <property type="evidence" value="ECO:0007669"/>
    <property type="project" value="UniProtKB-KW"/>
</dbReference>
<sequence>MDILQGKVAKLGDFEVSITSIDVKFLLFSIFCTAPNYAFITWLAMDDRLTTCERMEKCNTLMTTLVHFSRNRLRQDNKHHLFFQCSFTRQVCEKLASKRATSRKVTPQFGIKSLYS</sequence>
<gene>
    <name evidence="1 2" type="ordered locus">At1g29005</name>
</gene>
<name>A0A1P8ANS6_ARATH</name>
<dbReference type="EMBL" id="CP002684">
    <property type="protein sequence ID" value="ANM58288.1"/>
    <property type="molecule type" value="Genomic_DNA"/>
</dbReference>
<dbReference type="AlphaFoldDB" id="A0A1P8ANS6"/>
<keyword evidence="2" id="KW-0808">Transferase</keyword>
<organism evidence="2 3">
    <name type="scientific">Arabidopsis thaliana</name>
    <name type="common">Mouse-ear cress</name>
    <dbReference type="NCBI Taxonomy" id="3702"/>
    <lineage>
        <taxon>Eukaryota</taxon>
        <taxon>Viridiplantae</taxon>
        <taxon>Streptophyta</taxon>
        <taxon>Embryophyta</taxon>
        <taxon>Tracheophyta</taxon>
        <taxon>Spermatophyta</taxon>
        <taxon>Magnoliopsida</taxon>
        <taxon>eudicotyledons</taxon>
        <taxon>Gunneridae</taxon>
        <taxon>Pentapetalae</taxon>
        <taxon>rosids</taxon>
        <taxon>malvids</taxon>
        <taxon>Brassicales</taxon>
        <taxon>Brassicaceae</taxon>
        <taxon>Camelineae</taxon>
        <taxon>Arabidopsis</taxon>
    </lineage>
</organism>
<keyword evidence="2" id="KW-0695">RNA-directed DNA polymerase</keyword>
<dbReference type="InParanoid" id="A0A1P8ANS6"/>
<keyword evidence="2" id="KW-0548">Nucleotidyltransferase</keyword>
<keyword evidence="3" id="KW-1185">Reference proteome</keyword>
<dbReference type="Proteomes" id="UP000006548">
    <property type="component" value="Chromosome 1"/>
</dbReference>
<dbReference type="RefSeq" id="NP_001320734.1">
    <property type="nucleotide sequence ID" value="NM_001332828.1"/>
</dbReference>